<evidence type="ECO:0000313" key="1">
    <source>
        <dbReference type="EMBL" id="MEC7053619.1"/>
    </source>
</evidence>
<gene>
    <name evidence="1" type="ORF">RFN57_15160</name>
</gene>
<sequence length="280" mass="30239">MMRILGVHGVGNHRPGQSPEAASAALAGIWAAALAGTTPVPADSGEAGYEVAVAYYADVLQRPGRQGEDDLDSLDAFERELVAAWLDECGLPDATAAGRATAPLRQALAWLARAHGLGRPATDWFVARFFREVSTYLRTQARHEARARVAELMVAHRPRVLLAHSLGSVVTYETLWENPSLRVELLVTLGSPLALPHAVFPRLHPAPVDQRGGRPPGVGRWVNLADPGDLVALPPGGVESCFEGVDREQPKTQPIHAFDFHRVVNYLAAPQLRTLLAPYT</sequence>
<name>A0ABU6M0C5_9ACTN</name>
<dbReference type="InterPro" id="IPR029058">
    <property type="entry name" value="AB_hydrolase_fold"/>
</dbReference>
<dbReference type="Proteomes" id="UP001353952">
    <property type="component" value="Unassembled WGS sequence"/>
</dbReference>
<reference evidence="1 2" key="1">
    <citation type="submission" date="2024-01" db="EMBL/GenBank/DDBJ databases">
        <title>Genome analysis.</title>
        <authorList>
            <person name="Zhang K."/>
        </authorList>
    </citation>
    <scope>NUCLEOTIDE SEQUENCE [LARGE SCALE GENOMIC DNA]</scope>
    <source>
        <strain evidence="1 2">CGMCC 4.1753</strain>
    </source>
</reference>
<organism evidence="1 2">
    <name type="scientific">Streptomyces violaceochromogenes</name>
    <dbReference type="NCBI Taxonomy" id="67377"/>
    <lineage>
        <taxon>Bacteria</taxon>
        <taxon>Bacillati</taxon>
        <taxon>Actinomycetota</taxon>
        <taxon>Actinomycetes</taxon>
        <taxon>Kitasatosporales</taxon>
        <taxon>Streptomycetaceae</taxon>
        <taxon>Streptomyces</taxon>
    </lineage>
</organism>
<proteinExistence type="predicted"/>
<comment type="caution">
    <text evidence="1">The sequence shown here is derived from an EMBL/GenBank/DDBJ whole genome shotgun (WGS) entry which is preliminary data.</text>
</comment>
<dbReference type="RefSeq" id="WP_191845691.1">
    <property type="nucleotide sequence ID" value="NZ_BMUO01000002.1"/>
</dbReference>
<protein>
    <recommendedName>
        <fullName evidence="3">Serine peptidase</fullName>
    </recommendedName>
</protein>
<evidence type="ECO:0000313" key="2">
    <source>
        <dbReference type="Proteomes" id="UP001353952"/>
    </source>
</evidence>
<dbReference type="SUPFAM" id="SSF53474">
    <property type="entry name" value="alpha/beta-Hydrolases"/>
    <property type="match status" value="1"/>
</dbReference>
<accession>A0ABU6M0C5</accession>
<dbReference type="EMBL" id="JAYXNZ010000002">
    <property type="protein sequence ID" value="MEC7053619.1"/>
    <property type="molecule type" value="Genomic_DNA"/>
</dbReference>
<keyword evidence="2" id="KW-1185">Reference proteome</keyword>
<evidence type="ECO:0008006" key="3">
    <source>
        <dbReference type="Google" id="ProtNLM"/>
    </source>
</evidence>